<dbReference type="Proteomes" id="UP001597182">
    <property type="component" value="Unassembled WGS sequence"/>
</dbReference>
<sequence>MRVLAGIVVLWLIVGAFAAYQRGYFGGTSASCTGIGTTLLTIVVGPLNYVGVNPKIDCTVPQRSS</sequence>
<gene>
    <name evidence="1" type="ORF">ACFQ34_22460</name>
</gene>
<dbReference type="EMBL" id="JBHTMB010000200">
    <property type="protein sequence ID" value="MFD1236063.1"/>
    <property type="molecule type" value="Genomic_DNA"/>
</dbReference>
<evidence type="ECO:0000313" key="1">
    <source>
        <dbReference type="EMBL" id="MFD1236063.1"/>
    </source>
</evidence>
<dbReference type="RefSeq" id="WP_346093823.1">
    <property type="nucleotide sequence ID" value="NZ_BAABKS010000082.1"/>
</dbReference>
<comment type="caution">
    <text evidence="1">The sequence shown here is derived from an EMBL/GenBank/DDBJ whole genome shotgun (WGS) entry which is preliminary data.</text>
</comment>
<organism evidence="1 2">
    <name type="scientific">Pseudonocardia benzenivorans</name>
    <dbReference type="NCBI Taxonomy" id="228005"/>
    <lineage>
        <taxon>Bacteria</taxon>
        <taxon>Bacillati</taxon>
        <taxon>Actinomycetota</taxon>
        <taxon>Actinomycetes</taxon>
        <taxon>Pseudonocardiales</taxon>
        <taxon>Pseudonocardiaceae</taxon>
        <taxon>Pseudonocardia</taxon>
    </lineage>
</organism>
<keyword evidence="2" id="KW-1185">Reference proteome</keyword>
<accession>A0ABW3VNT5</accession>
<proteinExistence type="predicted"/>
<reference evidence="2" key="1">
    <citation type="journal article" date="2019" name="Int. J. Syst. Evol. Microbiol.">
        <title>The Global Catalogue of Microorganisms (GCM) 10K type strain sequencing project: providing services to taxonomists for standard genome sequencing and annotation.</title>
        <authorList>
            <consortium name="The Broad Institute Genomics Platform"/>
            <consortium name="The Broad Institute Genome Sequencing Center for Infectious Disease"/>
            <person name="Wu L."/>
            <person name="Ma J."/>
        </authorList>
    </citation>
    <scope>NUCLEOTIDE SEQUENCE [LARGE SCALE GENOMIC DNA]</scope>
    <source>
        <strain evidence="2">CCUG 49018</strain>
    </source>
</reference>
<evidence type="ECO:0000313" key="2">
    <source>
        <dbReference type="Proteomes" id="UP001597182"/>
    </source>
</evidence>
<name>A0ABW3VNT5_9PSEU</name>
<protein>
    <submittedName>
        <fullName evidence="1">Uncharacterized protein</fullName>
    </submittedName>
</protein>